<dbReference type="EMBL" id="LR796767">
    <property type="protein sequence ID" value="CAB4164624.1"/>
    <property type="molecule type" value="Genomic_DNA"/>
</dbReference>
<organism evidence="3">
    <name type="scientific">uncultured Caudovirales phage</name>
    <dbReference type="NCBI Taxonomy" id="2100421"/>
    <lineage>
        <taxon>Viruses</taxon>
        <taxon>Duplodnaviria</taxon>
        <taxon>Heunggongvirae</taxon>
        <taxon>Uroviricota</taxon>
        <taxon>Caudoviricetes</taxon>
        <taxon>Peduoviridae</taxon>
        <taxon>Maltschvirus</taxon>
        <taxon>Maltschvirus maltsch</taxon>
    </lineage>
</organism>
<evidence type="ECO:0000313" key="1">
    <source>
        <dbReference type="EMBL" id="CAB4164624.1"/>
    </source>
</evidence>
<dbReference type="EMBL" id="LR797406">
    <property type="protein sequence ID" value="CAB4213942.1"/>
    <property type="molecule type" value="Genomic_DNA"/>
</dbReference>
<sequence length="226" mass="25049">MASEVDICNLALGHLGDNATVSSISPPEGSAQSEHCARFYPIARDALLEMHNWNFSMRRVNLAEIANTWPEWKYSYVLPGDSINIIAVMPPEANDDYASRFVPTDTPDFAHNYSPVIAAGRYSPQPFSVEIESDGNHVLYTNQEEAMLRYTCYVTDTTSFSPLFVMTLSWQLAAMLAGPVIKGDAGSAEAKRCTQMAMGYMSQAKVSDSNQRRNNIEHIVPWSAGR</sequence>
<evidence type="ECO:0000313" key="2">
    <source>
        <dbReference type="EMBL" id="CAB4171298.1"/>
    </source>
</evidence>
<protein>
    <submittedName>
        <fullName evidence="3">Uncharacterized protein</fullName>
    </submittedName>
</protein>
<dbReference type="EMBL" id="LR796862">
    <property type="protein sequence ID" value="CAB4171298.1"/>
    <property type="molecule type" value="Genomic_DNA"/>
</dbReference>
<reference evidence="3" key="1">
    <citation type="submission" date="2020-05" db="EMBL/GenBank/DDBJ databases">
        <authorList>
            <person name="Chiriac C."/>
            <person name="Salcher M."/>
            <person name="Ghai R."/>
            <person name="Kavagutti S V."/>
        </authorList>
    </citation>
    <scope>NUCLEOTIDE SEQUENCE</scope>
</reference>
<proteinExistence type="predicted"/>
<name>A0A6J5SH93_9CAUD</name>
<evidence type="ECO:0000313" key="3">
    <source>
        <dbReference type="EMBL" id="CAB4213942.1"/>
    </source>
</evidence>
<gene>
    <name evidence="3" type="ORF">UFOVP1453_5</name>
    <name evidence="1" type="ORF">UFOVP832_49</name>
    <name evidence="2" type="ORF">UFOVP919_25</name>
</gene>
<accession>A0A6J5SH93</accession>